<keyword evidence="8" id="KW-1185">Reference proteome</keyword>
<dbReference type="GO" id="GO:0005828">
    <property type="term" value="C:kinetochore microtubule"/>
    <property type="evidence" value="ECO:0007669"/>
    <property type="project" value="TreeGrafter"/>
</dbReference>
<accession>A0AA88KNB9</accession>
<feature type="compositionally biased region" description="Low complexity" evidence="5">
    <location>
        <begin position="344"/>
        <end position="359"/>
    </location>
</feature>
<gene>
    <name evidence="7" type="ORF">C9374_001748</name>
</gene>
<dbReference type="AlphaFoldDB" id="A0AA88KNB9"/>
<feature type="region of interest" description="Disordered" evidence="5">
    <location>
        <begin position="1"/>
        <end position="37"/>
    </location>
</feature>
<dbReference type="InterPro" id="IPR036322">
    <property type="entry name" value="WD40_repeat_dom_sf"/>
</dbReference>
<feature type="compositionally biased region" description="Low complexity" evidence="5">
    <location>
        <begin position="12"/>
        <end position="37"/>
    </location>
</feature>
<dbReference type="GO" id="GO:0140496">
    <property type="term" value="F:gamma-tubulin complex binding"/>
    <property type="evidence" value="ECO:0007669"/>
    <property type="project" value="InterPro"/>
</dbReference>
<feature type="region of interest" description="Disordered" evidence="5">
    <location>
        <begin position="559"/>
        <end position="595"/>
    </location>
</feature>
<protein>
    <recommendedName>
        <fullName evidence="6">E3 ubiquitin-protein ligase RFWD3-like WD40 domain-containing protein</fullName>
    </recommendedName>
</protein>
<organism evidence="7 8">
    <name type="scientific">Naegleria lovaniensis</name>
    <name type="common">Amoeba</name>
    <dbReference type="NCBI Taxonomy" id="51637"/>
    <lineage>
        <taxon>Eukaryota</taxon>
        <taxon>Discoba</taxon>
        <taxon>Heterolobosea</taxon>
        <taxon>Tetramitia</taxon>
        <taxon>Eutetramitia</taxon>
        <taxon>Vahlkampfiidae</taxon>
        <taxon>Naegleria</taxon>
    </lineage>
</organism>
<feature type="repeat" description="WD" evidence="3">
    <location>
        <begin position="195"/>
        <end position="237"/>
    </location>
</feature>
<keyword evidence="2" id="KW-0677">Repeat</keyword>
<dbReference type="Proteomes" id="UP000816034">
    <property type="component" value="Unassembled WGS sequence"/>
</dbReference>
<feature type="region of interest" description="Disordered" evidence="5">
    <location>
        <begin position="445"/>
        <end position="478"/>
    </location>
</feature>
<feature type="compositionally biased region" description="Low complexity" evidence="5">
    <location>
        <begin position="566"/>
        <end position="577"/>
    </location>
</feature>
<name>A0AA88KNB9_NAELO</name>
<feature type="region of interest" description="Disordered" evidence="5">
    <location>
        <begin position="343"/>
        <end position="398"/>
    </location>
</feature>
<dbReference type="GeneID" id="68094204"/>
<evidence type="ECO:0000259" key="6">
    <source>
        <dbReference type="Pfam" id="PF23419"/>
    </source>
</evidence>
<dbReference type="Pfam" id="PF00400">
    <property type="entry name" value="WD40"/>
    <property type="match status" value="3"/>
</dbReference>
<sequence length="677" mass="74270">MLSHAQPLTRVSSSSNSSSPSNTTNIQSSGHTNSSSATSTNYKLAVAGSDQISVFNFSLADASLTRHISINPHPKPINDVKWNHNNHVLVSCSDDGYLVMTTLNGENIGKLPLEEQVLSISIGEFSRKLCTGGALGIVKIWDLKKKEVIQTFKGHKGGITLVALSEGDQYIASADANGIILVHNLQMNTLSCTLTNNSQQAVKSMEFSSFHKSLLATAGDDGSVIVWDIHSGKPYCSFMKQHQAPCTGVHFSKQNAALLASAGLDKCIYFFDIKEKRMVETIKTSHPISSFSYMDNGSIIAIGTSNGLVFIYDLKKSTSTPVAEVAIGSFSIKSMAFQAKLKKSSTTSSSSDNSKLATTLTRNQSTERMQEKQHTPPAEIIPQRPTTPTHPPKSTLSMDSQAGMDVFSPVKNMGDSKMAQLFPTVEDIKKQAQLEHLNAKISSNKMVGDNPFKSKQPTFKPIEQSHTTSKLDSSINLGHASNNRMSLYKSLKPSQDDRALLSPSGPKKKQKYDISSPCGDDTNDDFNSDESIAPPILHQEDFEKKLTNRPQIDRMMDENEASENISSQKPSQQASSPLVSSNNTPKIGSSFSISKNTGVSEDSIRDIVKESIQDSLFVLQTSLHQDITNMHVDILRQFCLQQEQNYSLIEQLSKQVQSLKEEVRMLREENSQLKNLI</sequence>
<dbReference type="RefSeq" id="XP_044551408.1">
    <property type="nucleotide sequence ID" value="XM_044691089.1"/>
</dbReference>
<feature type="compositionally biased region" description="Polar residues" evidence="5">
    <location>
        <begin position="464"/>
        <end position="478"/>
    </location>
</feature>
<feature type="coiled-coil region" evidence="4">
    <location>
        <begin position="642"/>
        <end position="676"/>
    </location>
</feature>
<dbReference type="Pfam" id="PF23419">
    <property type="entry name" value="WD40_RFWD3"/>
    <property type="match status" value="1"/>
</dbReference>
<feature type="domain" description="E3 ubiquitin-protein ligase RFWD3-like WD40" evidence="6">
    <location>
        <begin position="237"/>
        <end position="376"/>
    </location>
</feature>
<feature type="compositionally biased region" description="Polar residues" evidence="5">
    <location>
        <begin position="384"/>
        <end position="398"/>
    </location>
</feature>
<proteinExistence type="predicted"/>
<evidence type="ECO:0000256" key="2">
    <source>
        <dbReference type="ARBA" id="ARBA00022737"/>
    </source>
</evidence>
<dbReference type="InterPro" id="IPR044621">
    <property type="entry name" value="NEDD1"/>
</dbReference>
<evidence type="ECO:0000256" key="4">
    <source>
        <dbReference type="SAM" id="Coils"/>
    </source>
</evidence>
<dbReference type="GO" id="GO:0010968">
    <property type="term" value="P:regulation of microtubule nucleation"/>
    <property type="evidence" value="ECO:0007669"/>
    <property type="project" value="InterPro"/>
</dbReference>
<dbReference type="PROSITE" id="PS50294">
    <property type="entry name" value="WD_REPEATS_REGION"/>
    <property type="match status" value="1"/>
</dbReference>
<dbReference type="Gene3D" id="2.130.10.10">
    <property type="entry name" value="YVTN repeat-like/Quinoprotein amine dehydrogenase"/>
    <property type="match status" value="2"/>
</dbReference>
<dbReference type="InterPro" id="IPR019775">
    <property type="entry name" value="WD40_repeat_CS"/>
</dbReference>
<dbReference type="PANTHER" id="PTHR45096">
    <property type="entry name" value="PROTEIN NEDD1"/>
    <property type="match status" value="1"/>
</dbReference>
<dbReference type="PROSITE" id="PS00678">
    <property type="entry name" value="WD_REPEATS_1"/>
    <property type="match status" value="1"/>
</dbReference>
<reference evidence="7 8" key="1">
    <citation type="journal article" date="2018" name="BMC Genomics">
        <title>The genome of Naegleria lovaniensis, the basis for a comparative approach to unravel pathogenicity factors of the human pathogenic amoeba N. fowleri.</title>
        <authorList>
            <person name="Liechti N."/>
            <person name="Schurch N."/>
            <person name="Bruggmann R."/>
            <person name="Wittwer M."/>
        </authorList>
    </citation>
    <scope>NUCLEOTIDE SEQUENCE [LARGE SCALE GENOMIC DNA]</scope>
    <source>
        <strain evidence="7 8">ATCC 30569</strain>
    </source>
</reference>
<dbReference type="SUPFAM" id="SSF50978">
    <property type="entry name" value="WD40 repeat-like"/>
    <property type="match status" value="1"/>
</dbReference>
<evidence type="ECO:0000256" key="1">
    <source>
        <dbReference type="ARBA" id="ARBA00022574"/>
    </source>
</evidence>
<dbReference type="PROSITE" id="PS50082">
    <property type="entry name" value="WD_REPEATS_2"/>
    <property type="match status" value="1"/>
</dbReference>
<evidence type="ECO:0000313" key="7">
    <source>
        <dbReference type="EMBL" id="KAG2387416.1"/>
    </source>
</evidence>
<keyword evidence="4" id="KW-0175">Coiled coil</keyword>
<dbReference type="PANTHER" id="PTHR45096:SF1">
    <property type="entry name" value="PROTEIN NEDD1"/>
    <property type="match status" value="1"/>
</dbReference>
<comment type="caution">
    <text evidence="7">The sequence shown here is derived from an EMBL/GenBank/DDBJ whole genome shotgun (WGS) entry which is preliminary data.</text>
</comment>
<dbReference type="GO" id="GO:0060236">
    <property type="term" value="P:regulation of mitotic spindle organization"/>
    <property type="evidence" value="ECO:0007669"/>
    <property type="project" value="TreeGrafter"/>
</dbReference>
<dbReference type="InterPro" id="IPR001680">
    <property type="entry name" value="WD40_rpt"/>
</dbReference>
<dbReference type="EMBL" id="PYSW02000013">
    <property type="protein sequence ID" value="KAG2387416.1"/>
    <property type="molecule type" value="Genomic_DNA"/>
</dbReference>
<dbReference type="SMART" id="SM00320">
    <property type="entry name" value="WD40"/>
    <property type="match status" value="7"/>
</dbReference>
<dbReference type="GO" id="GO:0032467">
    <property type="term" value="P:positive regulation of cytokinesis"/>
    <property type="evidence" value="ECO:0007669"/>
    <property type="project" value="TreeGrafter"/>
</dbReference>
<evidence type="ECO:0000256" key="3">
    <source>
        <dbReference type="PROSITE-ProRule" id="PRU00221"/>
    </source>
</evidence>
<dbReference type="InterPro" id="IPR015943">
    <property type="entry name" value="WD40/YVTN_repeat-like_dom_sf"/>
</dbReference>
<evidence type="ECO:0000313" key="8">
    <source>
        <dbReference type="Proteomes" id="UP000816034"/>
    </source>
</evidence>
<keyword evidence="1 3" id="KW-0853">WD repeat</keyword>
<dbReference type="InterPro" id="IPR056527">
    <property type="entry name" value="WD40_RFWD3"/>
</dbReference>
<evidence type="ECO:0000256" key="5">
    <source>
        <dbReference type="SAM" id="MobiDB-lite"/>
    </source>
</evidence>
<feature type="region of interest" description="Disordered" evidence="5">
    <location>
        <begin position="491"/>
        <end position="543"/>
    </location>
</feature>
<feature type="compositionally biased region" description="Polar residues" evidence="5">
    <location>
        <begin position="578"/>
        <end position="595"/>
    </location>
</feature>